<dbReference type="PANTHER" id="PTHR46268:SF6">
    <property type="entry name" value="UNIVERSAL STRESS PROTEIN UP12"/>
    <property type="match status" value="1"/>
</dbReference>
<reference evidence="3" key="1">
    <citation type="journal article" date="2014" name="Int. J. Syst. Evol. Microbiol.">
        <title>Complete genome sequence of Corynebacterium casei LMG S-19264T (=DSM 44701T), isolated from a smear-ripened cheese.</title>
        <authorList>
            <consortium name="US DOE Joint Genome Institute (JGI-PGF)"/>
            <person name="Walter F."/>
            <person name="Albersmeier A."/>
            <person name="Kalinowski J."/>
            <person name="Ruckert C."/>
        </authorList>
    </citation>
    <scope>NUCLEOTIDE SEQUENCE</scope>
    <source>
        <strain evidence="3">CGMCC 1.12426</strain>
    </source>
</reference>
<dbReference type="InterPro" id="IPR014729">
    <property type="entry name" value="Rossmann-like_a/b/a_fold"/>
</dbReference>
<evidence type="ECO:0000313" key="3">
    <source>
        <dbReference type="EMBL" id="GGB43982.1"/>
    </source>
</evidence>
<organism evidence="3 4">
    <name type="scientific">Roseibium aquae</name>
    <dbReference type="NCBI Taxonomy" id="1323746"/>
    <lineage>
        <taxon>Bacteria</taxon>
        <taxon>Pseudomonadati</taxon>
        <taxon>Pseudomonadota</taxon>
        <taxon>Alphaproteobacteria</taxon>
        <taxon>Hyphomicrobiales</taxon>
        <taxon>Stappiaceae</taxon>
        <taxon>Roseibium</taxon>
    </lineage>
</organism>
<accession>A0A916TGQ3</accession>
<dbReference type="CDD" id="cd00293">
    <property type="entry name" value="USP-like"/>
    <property type="match status" value="1"/>
</dbReference>
<dbReference type="Gene3D" id="3.40.50.620">
    <property type="entry name" value="HUPs"/>
    <property type="match status" value="1"/>
</dbReference>
<dbReference type="InterPro" id="IPR006015">
    <property type="entry name" value="Universal_stress_UspA"/>
</dbReference>
<dbReference type="PRINTS" id="PR01438">
    <property type="entry name" value="UNVRSLSTRESS"/>
</dbReference>
<name>A0A916TGQ3_9HYPH</name>
<protein>
    <submittedName>
        <fullName evidence="3">Universal stress protein</fullName>
    </submittedName>
</protein>
<dbReference type="AlphaFoldDB" id="A0A916TGQ3"/>
<dbReference type="SUPFAM" id="SSF52402">
    <property type="entry name" value="Adenine nucleotide alpha hydrolases-like"/>
    <property type="match status" value="1"/>
</dbReference>
<dbReference type="PANTHER" id="PTHR46268">
    <property type="entry name" value="STRESS RESPONSE PROTEIN NHAX"/>
    <property type="match status" value="1"/>
</dbReference>
<gene>
    <name evidence="3" type="ORF">GCM10011316_14950</name>
</gene>
<dbReference type="OrthoDB" id="9792500at2"/>
<reference evidence="3" key="2">
    <citation type="submission" date="2020-09" db="EMBL/GenBank/DDBJ databases">
        <authorList>
            <person name="Sun Q."/>
            <person name="Zhou Y."/>
        </authorList>
    </citation>
    <scope>NUCLEOTIDE SEQUENCE</scope>
    <source>
        <strain evidence="3">CGMCC 1.12426</strain>
    </source>
</reference>
<proteinExistence type="inferred from homology"/>
<dbReference type="Pfam" id="PF00582">
    <property type="entry name" value="Usp"/>
    <property type="match status" value="1"/>
</dbReference>
<dbReference type="RefSeq" id="WP_150495772.1">
    <property type="nucleotide sequence ID" value="NZ_BMFA01000004.1"/>
</dbReference>
<feature type="domain" description="UspA" evidence="2">
    <location>
        <begin position="1"/>
        <end position="137"/>
    </location>
</feature>
<evidence type="ECO:0000259" key="2">
    <source>
        <dbReference type="Pfam" id="PF00582"/>
    </source>
</evidence>
<comment type="similarity">
    <text evidence="1">Belongs to the universal stress protein A family.</text>
</comment>
<dbReference type="EMBL" id="BMFA01000004">
    <property type="protein sequence ID" value="GGB43982.1"/>
    <property type="molecule type" value="Genomic_DNA"/>
</dbReference>
<evidence type="ECO:0000313" key="4">
    <source>
        <dbReference type="Proteomes" id="UP000605148"/>
    </source>
</evidence>
<sequence length="138" mass="15084">MYRHILIPVALDHEALIAPKQKVARRLLEDGGRITLLTVLENIPGFVSEFVDLKIDNHLAEKVAEKLRAAADADADERIICKVVTGKPGVQIAAYAAENSVDLIIVGSHHPSAQDYFLGSTASRVVRRADCSVFVVRD</sequence>
<dbReference type="InterPro" id="IPR006016">
    <property type="entry name" value="UspA"/>
</dbReference>
<comment type="caution">
    <text evidence="3">The sequence shown here is derived from an EMBL/GenBank/DDBJ whole genome shotgun (WGS) entry which is preliminary data.</text>
</comment>
<evidence type="ECO:0000256" key="1">
    <source>
        <dbReference type="ARBA" id="ARBA00008791"/>
    </source>
</evidence>
<keyword evidence="4" id="KW-1185">Reference proteome</keyword>
<dbReference type="Proteomes" id="UP000605148">
    <property type="component" value="Unassembled WGS sequence"/>
</dbReference>